<protein>
    <recommendedName>
        <fullName evidence="2">Terminase large subunit gp17-like C-terminal domain-containing protein</fullName>
    </recommendedName>
</protein>
<organism evidence="3 4">
    <name type="scientific">Streptomyces thermospinosisporus</name>
    <dbReference type="NCBI Taxonomy" id="161482"/>
    <lineage>
        <taxon>Bacteria</taxon>
        <taxon>Bacillati</taxon>
        <taxon>Actinomycetota</taxon>
        <taxon>Actinomycetes</taxon>
        <taxon>Kitasatosporales</taxon>
        <taxon>Streptomycetaceae</taxon>
        <taxon>Streptomyces</taxon>
    </lineage>
</organism>
<keyword evidence="1" id="KW-1188">Viral release from host cell</keyword>
<keyword evidence="4" id="KW-1185">Reference proteome</keyword>
<evidence type="ECO:0000313" key="3">
    <source>
        <dbReference type="EMBL" id="GAA1428377.1"/>
    </source>
</evidence>
<evidence type="ECO:0000259" key="2">
    <source>
        <dbReference type="Pfam" id="PF17289"/>
    </source>
</evidence>
<feature type="domain" description="Terminase large subunit gp17-like C-terminal" evidence="2">
    <location>
        <begin position="24"/>
        <end position="140"/>
    </location>
</feature>
<dbReference type="Gene3D" id="3.30.420.240">
    <property type="match status" value="1"/>
</dbReference>
<dbReference type="Proteomes" id="UP001500973">
    <property type="component" value="Unassembled WGS sequence"/>
</dbReference>
<sequence length="164" mass="18016">MAGRSYPLEQMYGDRRPRGYVVHAEQDRHTPTAAMRRAAALYHEHQADCVVIEANNGGDYLPALLAEVDPTVPCRVVHATRGKRARAAPVAMLYEQSRISHAGSPRTFAVLEEQMTTYVGASEAEEKSPDLLDSCVWALTDLFLDASVQGPPSRPADGRLTGRR</sequence>
<dbReference type="Pfam" id="PF17289">
    <property type="entry name" value="Terminase_6C"/>
    <property type="match status" value="1"/>
</dbReference>
<dbReference type="EMBL" id="BAAAIZ010000063">
    <property type="protein sequence ID" value="GAA1428377.1"/>
    <property type="molecule type" value="Genomic_DNA"/>
</dbReference>
<evidence type="ECO:0000313" key="4">
    <source>
        <dbReference type="Proteomes" id="UP001500973"/>
    </source>
</evidence>
<proteinExistence type="predicted"/>
<dbReference type="RefSeq" id="WP_344014589.1">
    <property type="nucleotide sequence ID" value="NZ_BAAAIZ010000063.1"/>
</dbReference>
<name>A0ABP4JT68_9ACTN</name>
<comment type="caution">
    <text evidence="3">The sequence shown here is derived from an EMBL/GenBank/DDBJ whole genome shotgun (WGS) entry which is preliminary data.</text>
</comment>
<reference evidence="4" key="1">
    <citation type="journal article" date="2019" name="Int. J. Syst. Evol. Microbiol.">
        <title>The Global Catalogue of Microorganisms (GCM) 10K type strain sequencing project: providing services to taxonomists for standard genome sequencing and annotation.</title>
        <authorList>
            <consortium name="The Broad Institute Genomics Platform"/>
            <consortium name="The Broad Institute Genome Sequencing Center for Infectious Disease"/>
            <person name="Wu L."/>
            <person name="Ma J."/>
        </authorList>
    </citation>
    <scope>NUCLEOTIDE SEQUENCE [LARGE SCALE GENOMIC DNA]</scope>
    <source>
        <strain evidence="4">JCM 11756</strain>
    </source>
</reference>
<gene>
    <name evidence="3" type="ORF">GCM10009601_41450</name>
</gene>
<dbReference type="InterPro" id="IPR035421">
    <property type="entry name" value="Terminase_6C"/>
</dbReference>
<evidence type="ECO:0000256" key="1">
    <source>
        <dbReference type="ARBA" id="ARBA00022612"/>
    </source>
</evidence>
<accession>A0ABP4JT68</accession>